<name>A0A284S5M8_ARMOS</name>
<organism evidence="2 3">
    <name type="scientific">Armillaria ostoyae</name>
    <name type="common">Armillaria root rot fungus</name>
    <dbReference type="NCBI Taxonomy" id="47428"/>
    <lineage>
        <taxon>Eukaryota</taxon>
        <taxon>Fungi</taxon>
        <taxon>Dikarya</taxon>
        <taxon>Basidiomycota</taxon>
        <taxon>Agaricomycotina</taxon>
        <taxon>Agaricomycetes</taxon>
        <taxon>Agaricomycetidae</taxon>
        <taxon>Agaricales</taxon>
        <taxon>Marasmiineae</taxon>
        <taxon>Physalacriaceae</taxon>
        <taxon>Armillaria</taxon>
    </lineage>
</organism>
<feature type="compositionally biased region" description="Basic and acidic residues" evidence="1">
    <location>
        <begin position="1"/>
        <end position="11"/>
    </location>
</feature>
<dbReference type="AlphaFoldDB" id="A0A284S5M8"/>
<accession>A0A284S5M8</accession>
<dbReference type="Proteomes" id="UP000219338">
    <property type="component" value="Unassembled WGS sequence"/>
</dbReference>
<gene>
    <name evidence="2" type="ORF">ARMOST_19842</name>
</gene>
<evidence type="ECO:0000256" key="1">
    <source>
        <dbReference type="SAM" id="MobiDB-lite"/>
    </source>
</evidence>
<protein>
    <submittedName>
        <fullName evidence="2">Uncharacterized protein</fullName>
    </submittedName>
</protein>
<reference evidence="3" key="1">
    <citation type="journal article" date="2017" name="Nat. Ecol. Evol.">
        <title>Genome expansion and lineage-specific genetic innovations in the forest pathogenic fungi Armillaria.</title>
        <authorList>
            <person name="Sipos G."/>
            <person name="Prasanna A.N."/>
            <person name="Walter M.C."/>
            <person name="O'Connor E."/>
            <person name="Balint B."/>
            <person name="Krizsan K."/>
            <person name="Kiss B."/>
            <person name="Hess J."/>
            <person name="Varga T."/>
            <person name="Slot J."/>
            <person name="Riley R."/>
            <person name="Boka B."/>
            <person name="Rigling D."/>
            <person name="Barry K."/>
            <person name="Lee J."/>
            <person name="Mihaltcheva S."/>
            <person name="LaButti K."/>
            <person name="Lipzen A."/>
            <person name="Waldron R."/>
            <person name="Moloney N.M."/>
            <person name="Sperisen C."/>
            <person name="Kredics L."/>
            <person name="Vagvoelgyi C."/>
            <person name="Patrignani A."/>
            <person name="Fitzpatrick D."/>
            <person name="Nagy I."/>
            <person name="Doyle S."/>
            <person name="Anderson J.B."/>
            <person name="Grigoriev I.V."/>
            <person name="Gueldener U."/>
            <person name="Muensterkoetter M."/>
            <person name="Nagy L.G."/>
        </authorList>
    </citation>
    <scope>NUCLEOTIDE SEQUENCE [LARGE SCALE GENOMIC DNA]</scope>
    <source>
        <strain evidence="3">C18/9</strain>
    </source>
</reference>
<keyword evidence="3" id="KW-1185">Reference proteome</keyword>
<evidence type="ECO:0000313" key="3">
    <source>
        <dbReference type="Proteomes" id="UP000219338"/>
    </source>
</evidence>
<sequence>MSHKANKDRCHQAALRNPTARWRPRNSFRPAKRGRVIDEDLTGVVDDLGNSLAPNSQCDTACYRKLRITLSRFIVAPVSLLRPPKVLFN</sequence>
<evidence type="ECO:0000313" key="2">
    <source>
        <dbReference type="EMBL" id="SJL16321.1"/>
    </source>
</evidence>
<proteinExistence type="predicted"/>
<dbReference type="EMBL" id="FUEG01000034">
    <property type="protein sequence ID" value="SJL16321.1"/>
    <property type="molecule type" value="Genomic_DNA"/>
</dbReference>
<feature type="region of interest" description="Disordered" evidence="1">
    <location>
        <begin position="1"/>
        <end position="26"/>
    </location>
</feature>
<dbReference type="OrthoDB" id="10592002at2759"/>